<name>A0ACA9SHE7_9GLOM</name>
<dbReference type="Proteomes" id="UP000789920">
    <property type="component" value="Unassembled WGS sequence"/>
</dbReference>
<gene>
    <name evidence="1" type="ORF">RPERSI_LOCUS31256</name>
</gene>
<keyword evidence="2" id="KW-1185">Reference proteome</keyword>
<comment type="caution">
    <text evidence="1">The sequence shown here is derived from an EMBL/GenBank/DDBJ whole genome shotgun (WGS) entry which is preliminary data.</text>
</comment>
<sequence length="83" mass="10075">KDSRIEMQKFIQELYLEPVSEESIEVIKNKELDISDHNENDKHIVIELAHLYQKARKAKKNTIYAKQEEILSWYYYAEGFERR</sequence>
<proteinExistence type="predicted"/>
<feature type="non-terminal residue" evidence="1">
    <location>
        <position position="1"/>
    </location>
</feature>
<dbReference type="EMBL" id="CAJVQC010125401">
    <property type="protein sequence ID" value="CAG8839993.1"/>
    <property type="molecule type" value="Genomic_DNA"/>
</dbReference>
<accession>A0ACA9SHE7</accession>
<protein>
    <submittedName>
        <fullName evidence="1">6046_t:CDS:1</fullName>
    </submittedName>
</protein>
<organism evidence="1 2">
    <name type="scientific">Racocetra persica</name>
    <dbReference type="NCBI Taxonomy" id="160502"/>
    <lineage>
        <taxon>Eukaryota</taxon>
        <taxon>Fungi</taxon>
        <taxon>Fungi incertae sedis</taxon>
        <taxon>Mucoromycota</taxon>
        <taxon>Glomeromycotina</taxon>
        <taxon>Glomeromycetes</taxon>
        <taxon>Diversisporales</taxon>
        <taxon>Gigasporaceae</taxon>
        <taxon>Racocetra</taxon>
    </lineage>
</organism>
<feature type="non-terminal residue" evidence="1">
    <location>
        <position position="83"/>
    </location>
</feature>
<evidence type="ECO:0000313" key="1">
    <source>
        <dbReference type="EMBL" id="CAG8839993.1"/>
    </source>
</evidence>
<evidence type="ECO:0000313" key="2">
    <source>
        <dbReference type="Proteomes" id="UP000789920"/>
    </source>
</evidence>
<reference evidence="1" key="1">
    <citation type="submission" date="2021-06" db="EMBL/GenBank/DDBJ databases">
        <authorList>
            <person name="Kallberg Y."/>
            <person name="Tangrot J."/>
            <person name="Rosling A."/>
        </authorList>
    </citation>
    <scope>NUCLEOTIDE SEQUENCE</scope>
    <source>
        <strain evidence="1">MA461A</strain>
    </source>
</reference>